<evidence type="ECO:0000313" key="4">
    <source>
        <dbReference type="EnsemblFungi" id="EJT72340"/>
    </source>
</evidence>
<evidence type="ECO:0000256" key="1">
    <source>
        <dbReference type="SAM" id="MobiDB-lite"/>
    </source>
</evidence>
<feature type="region of interest" description="Disordered" evidence="1">
    <location>
        <begin position="206"/>
        <end position="230"/>
    </location>
</feature>
<organism evidence="3">
    <name type="scientific">Gaeumannomyces tritici (strain R3-111a-1)</name>
    <name type="common">Wheat and barley take-all root rot fungus</name>
    <name type="synonym">Gaeumannomyces graminis var. tritici</name>
    <dbReference type="NCBI Taxonomy" id="644352"/>
    <lineage>
        <taxon>Eukaryota</taxon>
        <taxon>Fungi</taxon>
        <taxon>Dikarya</taxon>
        <taxon>Ascomycota</taxon>
        <taxon>Pezizomycotina</taxon>
        <taxon>Sordariomycetes</taxon>
        <taxon>Sordariomycetidae</taxon>
        <taxon>Magnaporthales</taxon>
        <taxon>Magnaporthaceae</taxon>
        <taxon>Gaeumannomyces</taxon>
    </lineage>
</organism>
<dbReference type="Pfam" id="PF14420">
    <property type="entry name" value="Clr5"/>
    <property type="match status" value="1"/>
</dbReference>
<dbReference type="VEuPathDB" id="FungiDB:GGTG_09206"/>
<dbReference type="PANTHER" id="PTHR38788">
    <property type="entry name" value="CLR5 DOMAIN-CONTAINING PROTEIN"/>
    <property type="match status" value="1"/>
</dbReference>
<dbReference type="PANTHER" id="PTHR38788:SF3">
    <property type="entry name" value="CLR5 DOMAIN-CONTAINING PROTEIN"/>
    <property type="match status" value="1"/>
</dbReference>
<feature type="region of interest" description="Disordered" evidence="1">
    <location>
        <begin position="135"/>
        <end position="180"/>
    </location>
</feature>
<reference evidence="5" key="1">
    <citation type="submission" date="2010-07" db="EMBL/GenBank/DDBJ databases">
        <title>The genome sequence of Gaeumannomyces graminis var. tritici strain R3-111a-1.</title>
        <authorList>
            <consortium name="The Broad Institute Genome Sequencing Platform"/>
            <person name="Ma L.-J."/>
            <person name="Dead R."/>
            <person name="Young S."/>
            <person name="Zeng Q."/>
            <person name="Koehrsen M."/>
            <person name="Alvarado L."/>
            <person name="Berlin A."/>
            <person name="Chapman S.B."/>
            <person name="Chen Z."/>
            <person name="Freedman E."/>
            <person name="Gellesch M."/>
            <person name="Goldberg J."/>
            <person name="Griggs A."/>
            <person name="Gujja S."/>
            <person name="Heilman E.R."/>
            <person name="Heiman D."/>
            <person name="Hepburn T."/>
            <person name="Howarth C."/>
            <person name="Jen D."/>
            <person name="Larson L."/>
            <person name="Mehta T."/>
            <person name="Neiman D."/>
            <person name="Pearson M."/>
            <person name="Roberts A."/>
            <person name="Saif S."/>
            <person name="Shea T."/>
            <person name="Shenoy N."/>
            <person name="Sisk P."/>
            <person name="Stolte C."/>
            <person name="Sykes S."/>
            <person name="Walk T."/>
            <person name="White J."/>
            <person name="Yandava C."/>
            <person name="Haas B."/>
            <person name="Nusbaum C."/>
            <person name="Birren B."/>
        </authorList>
    </citation>
    <scope>NUCLEOTIDE SEQUENCE [LARGE SCALE GENOMIC DNA]</scope>
    <source>
        <strain evidence="5">R3-111a-1</strain>
    </source>
</reference>
<dbReference type="EnsemblFungi" id="EJT72340">
    <property type="protein sequence ID" value="EJT72340"/>
    <property type="gene ID" value="GGTG_09206"/>
</dbReference>
<dbReference type="eggNOG" id="ENOG502RZNG">
    <property type="taxonomic scope" value="Eukaryota"/>
</dbReference>
<evidence type="ECO:0000313" key="3">
    <source>
        <dbReference type="EMBL" id="EJT72340.1"/>
    </source>
</evidence>
<evidence type="ECO:0000259" key="2">
    <source>
        <dbReference type="Pfam" id="PF14420"/>
    </source>
</evidence>
<evidence type="ECO:0000313" key="5">
    <source>
        <dbReference type="Proteomes" id="UP000006039"/>
    </source>
</evidence>
<reference evidence="4" key="4">
    <citation type="journal article" date="2015" name="G3 (Bethesda)">
        <title>Genome sequences of three phytopathogenic species of the Magnaporthaceae family of fungi.</title>
        <authorList>
            <person name="Okagaki L.H."/>
            <person name="Nunes C.C."/>
            <person name="Sailsbery J."/>
            <person name="Clay B."/>
            <person name="Brown D."/>
            <person name="John T."/>
            <person name="Oh Y."/>
            <person name="Young N."/>
            <person name="Fitzgerald M."/>
            <person name="Haas B.J."/>
            <person name="Zeng Q."/>
            <person name="Young S."/>
            <person name="Adiconis X."/>
            <person name="Fan L."/>
            <person name="Levin J.Z."/>
            <person name="Mitchell T.K."/>
            <person name="Okubara P.A."/>
            <person name="Farman M.L."/>
            <person name="Kohn L.M."/>
            <person name="Birren B."/>
            <person name="Ma L.-J."/>
            <person name="Dean R.A."/>
        </authorList>
    </citation>
    <scope>NUCLEOTIDE SEQUENCE</scope>
    <source>
        <strain evidence="4">R3-111a-1</strain>
    </source>
</reference>
<proteinExistence type="predicted"/>
<gene>
    <name evidence="4" type="primary">20349664</name>
    <name evidence="3" type="ORF">GGTG_09206</name>
</gene>
<dbReference type="RefSeq" id="XP_009225314.1">
    <property type="nucleotide sequence ID" value="XM_009227050.1"/>
</dbReference>
<dbReference type="AlphaFoldDB" id="J3P6R4"/>
<reference evidence="3" key="3">
    <citation type="submission" date="2010-09" db="EMBL/GenBank/DDBJ databases">
        <title>Annotation of Gaeumannomyces graminis var. tritici R3-111a-1.</title>
        <authorList>
            <consortium name="The Broad Institute Genome Sequencing Platform"/>
            <person name="Ma L.-J."/>
            <person name="Dead R."/>
            <person name="Young S.K."/>
            <person name="Zeng Q."/>
            <person name="Gargeya S."/>
            <person name="Fitzgerald M."/>
            <person name="Haas B."/>
            <person name="Abouelleil A."/>
            <person name="Alvarado L."/>
            <person name="Arachchi H.M."/>
            <person name="Berlin A."/>
            <person name="Brown A."/>
            <person name="Chapman S.B."/>
            <person name="Chen Z."/>
            <person name="Dunbar C."/>
            <person name="Freedman E."/>
            <person name="Gearin G."/>
            <person name="Gellesch M."/>
            <person name="Goldberg J."/>
            <person name="Griggs A."/>
            <person name="Gujja S."/>
            <person name="Heiman D."/>
            <person name="Howarth C."/>
            <person name="Larson L."/>
            <person name="Lui A."/>
            <person name="MacDonald P.J.P."/>
            <person name="Mehta T."/>
            <person name="Montmayeur A."/>
            <person name="Murphy C."/>
            <person name="Neiman D."/>
            <person name="Pearson M."/>
            <person name="Priest M."/>
            <person name="Roberts A."/>
            <person name="Saif S."/>
            <person name="Shea T."/>
            <person name="Shenoy N."/>
            <person name="Sisk P."/>
            <person name="Stolte C."/>
            <person name="Sykes S."/>
            <person name="Yandava C."/>
            <person name="Wortman J."/>
            <person name="Nusbaum C."/>
            <person name="Birren B."/>
        </authorList>
    </citation>
    <scope>NUCLEOTIDE SEQUENCE</scope>
    <source>
        <strain evidence="3">R3-111a-1</strain>
    </source>
</reference>
<dbReference type="STRING" id="644352.J3P6R4"/>
<name>J3P6R4_GAET3</name>
<dbReference type="OrthoDB" id="4115389at2759"/>
<dbReference type="InterPro" id="IPR025676">
    <property type="entry name" value="Clr5_dom"/>
</dbReference>
<dbReference type="HOGENOM" id="CLU_027437_0_0_1"/>
<dbReference type="GeneID" id="20349664"/>
<dbReference type="EMBL" id="GL385399">
    <property type="protein sequence ID" value="EJT72340.1"/>
    <property type="molecule type" value="Genomic_DNA"/>
</dbReference>
<accession>J3P6R4</accession>
<dbReference type="Proteomes" id="UP000006039">
    <property type="component" value="Unassembled WGS sequence"/>
</dbReference>
<protein>
    <recommendedName>
        <fullName evidence="2">Clr5 domain-containing protein</fullName>
    </recommendedName>
</protein>
<feature type="compositionally biased region" description="Polar residues" evidence="1">
    <location>
        <begin position="169"/>
        <end position="180"/>
    </location>
</feature>
<reference evidence="4" key="5">
    <citation type="submission" date="2018-04" db="UniProtKB">
        <authorList>
            <consortium name="EnsemblFungi"/>
        </authorList>
    </citation>
    <scope>IDENTIFICATION</scope>
    <source>
        <strain evidence="4">R3-111a-1</strain>
    </source>
</reference>
<sequence>MASTPAAEPNGPAFSRRAWEERRDEIVRLYQDEDCDFKALVEIMKTNGFSATRREYMKKFKQWDIRKNVKADEYAAIVRVQARRQAEGKRTAFRVRKRPVSQANISRYIRKSKKKGSPKPSVDGEAIVEAHTPPFIEYDTPPASPSSPTLSGGQGYADSITLTECGKPGSQSPTPDAITQGSTQLSAGIEFAASWKSGQWALGAVEDLSDSDPPSPAMLVRSSHHQDSIIGGHSPRAFLIRRSPARAAQVMPGLTRHFMRQAHSPPRAVAMPDTLRYADGVLRSIRDYVYGLRTAALCSCDEDAEGNALMPKTGAGAIHPRHCWLAEANPKAGRDCSANLVNGFALMEAARYAEGRALLQAALAQYDECVRHCPYQAKFLSTFLSIHARHAPLHRAQAVVFDYVRRVLRRRLGALWPDHPLVRIVDILFLATKSHAASVVRDPAIMLFVDSVYGRNSEKETVPGIDDKTVLMSPVRRWEWTFFSLRANFERVAGAAAVETDETSPPLRSLRRRLTELHSGIEAEQNPLFDCLLKLLVFVAHKGPVDMHLEPLYAHLIQYPGSMDKILSCAKDLVAGLWGDWADKRTRCLYLRTLVIALWRFEQAYTGLANGEAAAVLRLWRLPIEAWLADHENNVEADGRQLPAELRPLMDQPKGNWT</sequence>
<keyword evidence="5" id="KW-1185">Reference proteome</keyword>
<reference evidence="3" key="2">
    <citation type="submission" date="2010-07" db="EMBL/GenBank/DDBJ databases">
        <authorList>
            <consortium name="The Broad Institute Genome Sequencing Platform"/>
            <consortium name="Broad Institute Genome Sequencing Center for Infectious Disease"/>
            <person name="Ma L.-J."/>
            <person name="Dead R."/>
            <person name="Young S."/>
            <person name="Zeng Q."/>
            <person name="Koehrsen M."/>
            <person name="Alvarado L."/>
            <person name="Berlin A."/>
            <person name="Chapman S.B."/>
            <person name="Chen Z."/>
            <person name="Freedman E."/>
            <person name="Gellesch M."/>
            <person name="Goldberg J."/>
            <person name="Griggs A."/>
            <person name="Gujja S."/>
            <person name="Heilman E.R."/>
            <person name="Heiman D."/>
            <person name="Hepburn T."/>
            <person name="Howarth C."/>
            <person name="Jen D."/>
            <person name="Larson L."/>
            <person name="Mehta T."/>
            <person name="Neiman D."/>
            <person name="Pearson M."/>
            <person name="Roberts A."/>
            <person name="Saif S."/>
            <person name="Shea T."/>
            <person name="Shenoy N."/>
            <person name="Sisk P."/>
            <person name="Stolte C."/>
            <person name="Sykes S."/>
            <person name="Walk T."/>
            <person name="White J."/>
            <person name="Yandava C."/>
            <person name="Haas B."/>
            <person name="Nusbaum C."/>
            <person name="Birren B."/>
        </authorList>
    </citation>
    <scope>NUCLEOTIDE SEQUENCE</scope>
    <source>
        <strain evidence="3">R3-111a-1</strain>
    </source>
</reference>
<feature type="domain" description="Clr5" evidence="2">
    <location>
        <begin position="17"/>
        <end position="67"/>
    </location>
</feature>